<feature type="domain" description="Cyclin N-terminal" evidence="2">
    <location>
        <begin position="3"/>
        <end position="81"/>
    </location>
</feature>
<feature type="region of interest" description="Disordered" evidence="1">
    <location>
        <begin position="134"/>
        <end position="167"/>
    </location>
</feature>
<accession>A0A1Y1UUD2</accession>
<protein>
    <recommendedName>
        <fullName evidence="2">Cyclin N-terminal domain-containing protein</fullName>
    </recommendedName>
</protein>
<dbReference type="Pfam" id="PF00134">
    <property type="entry name" value="Cyclin_N"/>
    <property type="match status" value="1"/>
</dbReference>
<dbReference type="PANTHER" id="PTHR15615:SF10">
    <property type="entry name" value="PHO85 CYCLIN-2-RELATED"/>
    <property type="match status" value="1"/>
</dbReference>
<dbReference type="InterPro" id="IPR006671">
    <property type="entry name" value="Cyclin_N"/>
</dbReference>
<dbReference type="CDD" id="cd20557">
    <property type="entry name" value="CYCLIN_ScPCL1-like"/>
    <property type="match status" value="1"/>
</dbReference>
<comment type="caution">
    <text evidence="3">The sequence shown here is derived from an EMBL/GenBank/DDBJ whole genome shotgun (WGS) entry which is preliminary data.</text>
</comment>
<evidence type="ECO:0000259" key="2">
    <source>
        <dbReference type="Pfam" id="PF00134"/>
    </source>
</evidence>
<dbReference type="Proteomes" id="UP000193218">
    <property type="component" value="Unassembled WGS sequence"/>
</dbReference>
<dbReference type="GO" id="GO:0019901">
    <property type="term" value="F:protein kinase binding"/>
    <property type="evidence" value="ECO:0007669"/>
    <property type="project" value="InterPro"/>
</dbReference>
<dbReference type="InterPro" id="IPR013922">
    <property type="entry name" value="Cyclin_PHO80-like"/>
</dbReference>
<dbReference type="Gene3D" id="1.10.472.10">
    <property type="entry name" value="Cyclin-like"/>
    <property type="match status" value="1"/>
</dbReference>
<dbReference type="STRING" id="4999.A0A1Y1UUD2"/>
<organism evidence="3 4">
    <name type="scientific">Kockovaella imperatae</name>
    <dbReference type="NCBI Taxonomy" id="4999"/>
    <lineage>
        <taxon>Eukaryota</taxon>
        <taxon>Fungi</taxon>
        <taxon>Dikarya</taxon>
        <taxon>Basidiomycota</taxon>
        <taxon>Agaricomycotina</taxon>
        <taxon>Tremellomycetes</taxon>
        <taxon>Tremellales</taxon>
        <taxon>Cuniculitremaceae</taxon>
        <taxon>Kockovaella</taxon>
    </lineage>
</organism>
<dbReference type="InParanoid" id="A0A1Y1UUD2"/>
<gene>
    <name evidence="3" type="ORF">BD324DRAFT_613848</name>
</gene>
<name>A0A1Y1UUD2_9TREE</name>
<evidence type="ECO:0000256" key="1">
    <source>
        <dbReference type="SAM" id="MobiDB-lite"/>
    </source>
</evidence>
<evidence type="ECO:0000313" key="4">
    <source>
        <dbReference type="Proteomes" id="UP000193218"/>
    </source>
</evidence>
<sequence length="265" mass="29731">MPTLSVTLVYLDRLKDKLPAAATGMHCTRHRVFLAVLICAAKYLNDSSPKNMHWQKYGRYFSLAEVNLMEKQLLYLLDYHLRVEEDELLDSQRVFWRSLEATPEMPSKRVVAAPAAPEPSSKRIRTPRVTYQESLPSPVAMKQTAPWSSRRDSGVLTPEQSPPIVQRRQSSITSLYSYALSTLHLDLAPVPALLRRSSGSSSSSISSSESEASETEPTTLVYRTSQGQLKAEPVKQQSKLSISESWEPLSKWDSLRTVRKVVPGA</sequence>
<dbReference type="GO" id="GO:0000307">
    <property type="term" value="C:cyclin-dependent protein kinase holoenzyme complex"/>
    <property type="evidence" value="ECO:0007669"/>
    <property type="project" value="TreeGrafter"/>
</dbReference>
<dbReference type="SUPFAM" id="SSF47954">
    <property type="entry name" value="Cyclin-like"/>
    <property type="match status" value="1"/>
</dbReference>
<feature type="compositionally biased region" description="Low complexity" evidence="1">
    <location>
        <begin position="197"/>
        <end position="210"/>
    </location>
</feature>
<feature type="compositionally biased region" description="Polar residues" evidence="1">
    <location>
        <begin position="217"/>
        <end position="228"/>
    </location>
</feature>
<dbReference type="GO" id="GO:0016538">
    <property type="term" value="F:cyclin-dependent protein serine/threonine kinase regulator activity"/>
    <property type="evidence" value="ECO:0007669"/>
    <property type="project" value="TreeGrafter"/>
</dbReference>
<dbReference type="PANTHER" id="PTHR15615">
    <property type="match status" value="1"/>
</dbReference>
<dbReference type="EMBL" id="NBSH01000001">
    <property type="protein sequence ID" value="ORX41257.1"/>
    <property type="molecule type" value="Genomic_DNA"/>
</dbReference>
<feature type="region of interest" description="Disordered" evidence="1">
    <location>
        <begin position="196"/>
        <end position="246"/>
    </location>
</feature>
<dbReference type="RefSeq" id="XP_021874936.1">
    <property type="nucleotide sequence ID" value="XM_022014542.1"/>
</dbReference>
<reference evidence="3 4" key="1">
    <citation type="submission" date="2017-03" db="EMBL/GenBank/DDBJ databases">
        <title>Widespread Adenine N6-methylation of Active Genes in Fungi.</title>
        <authorList>
            <consortium name="DOE Joint Genome Institute"/>
            <person name="Mondo S.J."/>
            <person name="Dannebaum R.O."/>
            <person name="Kuo R.C."/>
            <person name="Louie K.B."/>
            <person name="Bewick A.J."/>
            <person name="Labutti K."/>
            <person name="Haridas S."/>
            <person name="Kuo A."/>
            <person name="Salamov A."/>
            <person name="Ahrendt S.R."/>
            <person name="Lau R."/>
            <person name="Bowen B.P."/>
            <person name="Lipzen A."/>
            <person name="Sullivan W."/>
            <person name="Andreopoulos W.B."/>
            <person name="Clum A."/>
            <person name="Lindquist E."/>
            <person name="Daum C."/>
            <person name="Northen T.R."/>
            <person name="Ramamoorthy G."/>
            <person name="Schmitz R.J."/>
            <person name="Gryganskyi A."/>
            <person name="Culley D."/>
            <person name="Magnuson J."/>
            <person name="James T.Y."/>
            <person name="O'Malley M.A."/>
            <person name="Stajich J.E."/>
            <person name="Spatafora J.W."/>
            <person name="Visel A."/>
            <person name="Grigoriev I.V."/>
        </authorList>
    </citation>
    <scope>NUCLEOTIDE SEQUENCE [LARGE SCALE GENOMIC DNA]</scope>
    <source>
        <strain evidence="3 4">NRRL Y-17943</strain>
    </source>
</reference>
<dbReference type="InterPro" id="IPR036915">
    <property type="entry name" value="Cyclin-like_sf"/>
</dbReference>
<proteinExistence type="predicted"/>
<feature type="compositionally biased region" description="Polar residues" evidence="1">
    <location>
        <begin position="235"/>
        <end position="244"/>
    </location>
</feature>
<dbReference type="GO" id="GO:0005634">
    <property type="term" value="C:nucleus"/>
    <property type="evidence" value="ECO:0007669"/>
    <property type="project" value="TreeGrafter"/>
</dbReference>
<evidence type="ECO:0000313" key="3">
    <source>
        <dbReference type="EMBL" id="ORX41257.1"/>
    </source>
</evidence>
<dbReference type="OrthoDB" id="10250320at2759"/>
<keyword evidence="4" id="KW-1185">Reference proteome</keyword>
<dbReference type="AlphaFoldDB" id="A0A1Y1UUD2"/>
<dbReference type="GeneID" id="33556350"/>